<evidence type="ECO:0000313" key="1">
    <source>
        <dbReference type="EMBL" id="KAJ8684390.1"/>
    </source>
</evidence>
<accession>A0ACC2PRH5</accession>
<name>A0ACC2PRH5_9HYME</name>
<gene>
    <name evidence="1" type="ORF">QAD02_020182</name>
</gene>
<dbReference type="Proteomes" id="UP001239111">
    <property type="component" value="Chromosome 1"/>
</dbReference>
<proteinExistence type="predicted"/>
<organism evidence="1 2">
    <name type="scientific">Eretmocerus hayati</name>
    <dbReference type="NCBI Taxonomy" id="131215"/>
    <lineage>
        <taxon>Eukaryota</taxon>
        <taxon>Metazoa</taxon>
        <taxon>Ecdysozoa</taxon>
        <taxon>Arthropoda</taxon>
        <taxon>Hexapoda</taxon>
        <taxon>Insecta</taxon>
        <taxon>Pterygota</taxon>
        <taxon>Neoptera</taxon>
        <taxon>Endopterygota</taxon>
        <taxon>Hymenoptera</taxon>
        <taxon>Apocrita</taxon>
        <taxon>Proctotrupomorpha</taxon>
        <taxon>Chalcidoidea</taxon>
        <taxon>Aphelinidae</taxon>
        <taxon>Aphelininae</taxon>
        <taxon>Eretmocerus</taxon>
    </lineage>
</organism>
<evidence type="ECO:0000313" key="2">
    <source>
        <dbReference type="Proteomes" id="UP001239111"/>
    </source>
</evidence>
<comment type="caution">
    <text evidence="1">The sequence shown here is derived from an EMBL/GenBank/DDBJ whole genome shotgun (WGS) entry which is preliminary data.</text>
</comment>
<sequence length="119" mass="13426">MPSGRRRDYRGKIQHPICPCQFSRTLGMTSISLIGWVAKTTHGRQKEACFSLIEVCGDSALRKYKLPKAETAGVWAVSVDPVFRTEELPERKALIIDRASWSSYYEMDHSVNEDGVYSG</sequence>
<keyword evidence="2" id="KW-1185">Reference proteome</keyword>
<protein>
    <submittedName>
        <fullName evidence="1">Uncharacterized protein</fullName>
    </submittedName>
</protein>
<reference evidence="1" key="1">
    <citation type="submission" date="2023-04" db="EMBL/GenBank/DDBJ databases">
        <title>A chromosome-level genome assembly of the parasitoid wasp Eretmocerus hayati.</title>
        <authorList>
            <person name="Zhong Y."/>
            <person name="Liu S."/>
            <person name="Liu Y."/>
        </authorList>
    </citation>
    <scope>NUCLEOTIDE SEQUENCE</scope>
    <source>
        <strain evidence="1">ZJU_SS_LIU_2023</strain>
    </source>
</reference>
<dbReference type="EMBL" id="CM056741">
    <property type="protein sequence ID" value="KAJ8684390.1"/>
    <property type="molecule type" value="Genomic_DNA"/>
</dbReference>